<dbReference type="EMBL" id="LR796199">
    <property type="protein sequence ID" value="CAB4126861.1"/>
    <property type="molecule type" value="Genomic_DNA"/>
</dbReference>
<name>A0A6J5KXU5_9CAUD</name>
<accession>A0A6J5KXU5</accession>
<feature type="region of interest" description="Disordered" evidence="1">
    <location>
        <begin position="398"/>
        <end position="434"/>
    </location>
</feature>
<feature type="compositionally biased region" description="Polar residues" evidence="1">
    <location>
        <begin position="416"/>
        <end position="428"/>
    </location>
</feature>
<evidence type="ECO:0000256" key="1">
    <source>
        <dbReference type="SAM" id="MobiDB-lite"/>
    </source>
</evidence>
<gene>
    <name evidence="2" type="ORF">UFOVP81_32</name>
</gene>
<proteinExistence type="predicted"/>
<feature type="compositionally biased region" description="Low complexity" evidence="1">
    <location>
        <begin position="402"/>
        <end position="415"/>
    </location>
</feature>
<organism evidence="2">
    <name type="scientific">uncultured Caudovirales phage</name>
    <dbReference type="NCBI Taxonomy" id="2100421"/>
    <lineage>
        <taxon>Viruses</taxon>
        <taxon>Duplodnaviria</taxon>
        <taxon>Heunggongvirae</taxon>
        <taxon>Uroviricota</taxon>
        <taxon>Caudoviricetes</taxon>
        <taxon>Peduoviridae</taxon>
        <taxon>Maltschvirus</taxon>
        <taxon>Maltschvirus maltsch</taxon>
    </lineage>
</organism>
<protein>
    <submittedName>
        <fullName evidence="2">Uncharacterized protein</fullName>
    </submittedName>
</protein>
<evidence type="ECO:0000313" key="2">
    <source>
        <dbReference type="EMBL" id="CAB4126861.1"/>
    </source>
</evidence>
<sequence>MLEDYSIGPFDSNKVIMEGIQSGDQLLAKQMELQTLARTQQRNVEAGKALMDISQSPRPDKILQVMIKYPELSKTLVDTYDRASTQEKNNAVMNAQQIFSAFNSGNPQVAKALIEQYKTAYHNAGNEDMSKRYEMLGKMTEVSPGLSSSLTAGFIHGIIGPEKFAEYIKDQQSIYDKSIEQGIALSDLKLRQTQAPVDIAMKQAQLASELKKANGPTPEIEKQQSEIYNQIEKNQYKVSDYERLAKAFETAPQGWFGNSGWGYLSKIGEKARTLAGSVADIDVLRQEYLVIKNSIASGRLNAGSASDSDVKLAQEGFPDEYSDTKKIASFLRGMSKLTSISVRADKDKAEWLGIVGSLGPTKKDILINGVFIPQGTSYSDHYYKNILSPYFNIKPDEQKTLSDSTSVPSNTPSVPENTQKRPAQSSGSYMRYAK</sequence>
<reference evidence="2" key="1">
    <citation type="submission" date="2020-04" db="EMBL/GenBank/DDBJ databases">
        <authorList>
            <person name="Chiriac C."/>
            <person name="Salcher M."/>
            <person name="Ghai R."/>
            <person name="Kavagutti S V."/>
        </authorList>
    </citation>
    <scope>NUCLEOTIDE SEQUENCE</scope>
</reference>